<dbReference type="AlphaFoldDB" id="A0A840D6U7"/>
<evidence type="ECO:0000259" key="2">
    <source>
        <dbReference type="Pfam" id="PF13004"/>
    </source>
</evidence>
<keyword evidence="1" id="KW-0732">Signal</keyword>
<accession>A0A840D6U7</accession>
<gene>
    <name evidence="3" type="ORF">GGR06_001922</name>
</gene>
<evidence type="ECO:0000313" key="4">
    <source>
        <dbReference type="Proteomes" id="UP000560658"/>
    </source>
</evidence>
<dbReference type="RefSeq" id="WP_052517294.1">
    <property type="nucleotide sequence ID" value="NZ_JACIER010000006.1"/>
</dbReference>
<dbReference type="CDD" id="cd14948">
    <property type="entry name" value="BACON"/>
    <property type="match status" value="1"/>
</dbReference>
<feature type="domain" description="BACON" evidence="2">
    <location>
        <begin position="59"/>
        <end position="109"/>
    </location>
</feature>
<evidence type="ECO:0000256" key="1">
    <source>
        <dbReference type="SAM" id="SignalP"/>
    </source>
</evidence>
<dbReference type="Proteomes" id="UP000560658">
    <property type="component" value="Unassembled WGS sequence"/>
</dbReference>
<proteinExistence type="predicted"/>
<reference evidence="3" key="1">
    <citation type="submission" date="2020-08" db="EMBL/GenBank/DDBJ databases">
        <title>Genomic Encyclopedia of Type Strains, Phase IV (KMG-IV): sequencing the most valuable type-strain genomes for metagenomic binning, comparative biology and taxonomic classification.</title>
        <authorList>
            <person name="Goeker M."/>
        </authorList>
    </citation>
    <scope>NUCLEOTIDE SEQUENCE [LARGE SCALE GENOMIC DNA]</scope>
    <source>
        <strain evidence="3">DSM 105720</strain>
    </source>
</reference>
<name>A0A840D6U7_9BACE</name>
<feature type="signal peptide" evidence="1">
    <location>
        <begin position="1"/>
        <end position="21"/>
    </location>
</feature>
<dbReference type="Gene3D" id="2.60.40.10">
    <property type="entry name" value="Immunoglobulins"/>
    <property type="match status" value="2"/>
</dbReference>
<dbReference type="Pfam" id="PF13004">
    <property type="entry name" value="BACON"/>
    <property type="match status" value="2"/>
</dbReference>
<protein>
    <recommendedName>
        <fullName evidence="2">BACON domain-containing protein</fullName>
    </recommendedName>
</protein>
<sequence length="348" mass="37284">MKKLYSLFIALAGILCFTSCGDDYAYTAPEALDVTKADLYFKAPGGTGSIEVKTDRELQATSSVDWCSVSVSGGVVTAKVVKNESIESRAGTITLNDGVLTSLVAVYQEGFAFGIDASNLKTLNANAADSTSVIVTSSSPYIVNIPSYAASWLSYTADEDGKVTFHFTKNESGAPRGANVTISCDDREKSFTIRQYDINSFVGAWKVSYADGEDLYEEDITITSPSTGALYLNFAPLTPTVTPIFHCTYVNGGLKMANGNAQGRYSSYYLFTLFSSTDGYISWAATYTYSASPYIAEDGTFYMVFANDGSWPNKETNGVALGAFTSATATNAGFVGTLATYTDLVLYK</sequence>
<evidence type="ECO:0000313" key="3">
    <source>
        <dbReference type="EMBL" id="MBB4044133.1"/>
    </source>
</evidence>
<feature type="domain" description="BACON" evidence="2">
    <location>
        <begin position="148"/>
        <end position="195"/>
    </location>
</feature>
<feature type="chain" id="PRO_5032508901" description="BACON domain-containing protein" evidence="1">
    <location>
        <begin position="22"/>
        <end position="348"/>
    </location>
</feature>
<dbReference type="InterPro" id="IPR013783">
    <property type="entry name" value="Ig-like_fold"/>
</dbReference>
<comment type="caution">
    <text evidence="3">The sequence shown here is derived from an EMBL/GenBank/DDBJ whole genome shotgun (WGS) entry which is preliminary data.</text>
</comment>
<dbReference type="EMBL" id="JACIER010000006">
    <property type="protein sequence ID" value="MBB4044133.1"/>
    <property type="molecule type" value="Genomic_DNA"/>
</dbReference>
<dbReference type="InterPro" id="IPR024361">
    <property type="entry name" value="BACON"/>
</dbReference>
<organism evidence="3 4">
    <name type="scientific">Bacteroides reticulotermitis</name>
    <dbReference type="NCBI Taxonomy" id="1133319"/>
    <lineage>
        <taxon>Bacteria</taxon>
        <taxon>Pseudomonadati</taxon>
        <taxon>Bacteroidota</taxon>
        <taxon>Bacteroidia</taxon>
        <taxon>Bacteroidales</taxon>
        <taxon>Bacteroidaceae</taxon>
        <taxon>Bacteroides</taxon>
    </lineage>
</organism>
<keyword evidence="4" id="KW-1185">Reference proteome</keyword>